<organism evidence="13">
    <name type="scientific">Schizophyllum commune (strain H4-8 / FGSC 9210)</name>
    <name type="common">Split gill fungus</name>
    <dbReference type="NCBI Taxonomy" id="578458"/>
    <lineage>
        <taxon>Eukaryota</taxon>
        <taxon>Fungi</taxon>
        <taxon>Dikarya</taxon>
        <taxon>Basidiomycota</taxon>
        <taxon>Agaricomycotina</taxon>
        <taxon>Agaricomycetes</taxon>
        <taxon>Agaricomycetidae</taxon>
        <taxon>Agaricales</taxon>
        <taxon>Schizophyllaceae</taxon>
        <taxon>Schizophyllum</taxon>
    </lineage>
</organism>
<name>D8PXY0_SCHCM</name>
<proteinExistence type="inferred from homology"/>
<dbReference type="GO" id="GO:0008299">
    <property type="term" value="P:isoprenoid biosynthetic process"/>
    <property type="evidence" value="ECO:0007669"/>
    <property type="project" value="InterPro"/>
</dbReference>
<dbReference type="Pfam" id="PF00348">
    <property type="entry name" value="polyprenyl_synt"/>
    <property type="match status" value="1"/>
</dbReference>
<dbReference type="Proteomes" id="UP000007431">
    <property type="component" value="Unassembled WGS sequence"/>
</dbReference>
<dbReference type="VEuPathDB" id="FungiDB:SCHCODRAFT_02616679"/>
<dbReference type="STRING" id="578458.D8PXY0"/>
<dbReference type="InterPro" id="IPR008949">
    <property type="entry name" value="Isoprenoid_synthase_dom_sf"/>
</dbReference>
<dbReference type="GO" id="GO:0046872">
    <property type="term" value="F:metal ion binding"/>
    <property type="evidence" value="ECO:0007669"/>
    <property type="project" value="UniProtKB-KW"/>
</dbReference>
<evidence type="ECO:0000256" key="9">
    <source>
        <dbReference type="ARBA" id="ARBA00032873"/>
    </source>
</evidence>
<dbReference type="PROSITE" id="PS00723">
    <property type="entry name" value="POLYPRENYL_SYNTHASE_1"/>
    <property type="match status" value="1"/>
</dbReference>
<dbReference type="Gene3D" id="1.10.600.10">
    <property type="entry name" value="Farnesyl Diphosphate Synthase"/>
    <property type="match status" value="1"/>
</dbReference>
<dbReference type="SFLD" id="SFLDS00005">
    <property type="entry name" value="Isoprenoid_Synthase_Type_I"/>
    <property type="match status" value="1"/>
</dbReference>
<dbReference type="KEGG" id="scm:SCHCO_02616679"/>
<dbReference type="GO" id="GO:0004659">
    <property type="term" value="F:prenyltransferase activity"/>
    <property type="evidence" value="ECO:0007669"/>
    <property type="project" value="InterPro"/>
</dbReference>
<evidence type="ECO:0000256" key="6">
    <source>
        <dbReference type="ARBA" id="ARBA00032380"/>
    </source>
</evidence>
<evidence type="ECO:0000256" key="10">
    <source>
        <dbReference type="ARBA" id="ARBA00033096"/>
    </source>
</evidence>
<evidence type="ECO:0000256" key="11">
    <source>
        <dbReference type="RuleBase" id="RU004466"/>
    </source>
</evidence>
<gene>
    <name evidence="12" type="ORF">SCHCODRAFT_15088</name>
</gene>
<comment type="cofactor">
    <cofactor evidence="1">
        <name>Mg(2+)</name>
        <dbReference type="ChEBI" id="CHEBI:18420"/>
    </cofactor>
</comment>
<dbReference type="eggNOG" id="KOG0777">
    <property type="taxonomic scope" value="Eukaryota"/>
</dbReference>
<dbReference type="EMBL" id="GL377304">
    <property type="protein sequence ID" value="EFI99154.1"/>
    <property type="molecule type" value="Genomic_DNA"/>
</dbReference>
<dbReference type="PANTHER" id="PTHR12001:SF44">
    <property type="entry name" value="GERANYLGERANYL PYROPHOSPHATE SYNTHASE"/>
    <property type="match status" value="1"/>
</dbReference>
<dbReference type="OMA" id="ANFAYFW"/>
<evidence type="ECO:0000256" key="8">
    <source>
        <dbReference type="ARBA" id="ARBA00032448"/>
    </source>
</evidence>
<dbReference type="OrthoDB" id="6921389at2759"/>
<protein>
    <recommendedName>
        <fullName evidence="9">(2E,6E)-farnesyl diphosphate synthase</fullName>
    </recommendedName>
    <alternativeName>
        <fullName evidence="8">Dimethylallyltranstransferase</fullName>
    </alternativeName>
    <alternativeName>
        <fullName evidence="7">Farnesyl diphosphate synthase</fullName>
    </alternativeName>
    <alternativeName>
        <fullName evidence="5">Farnesyltranstransferase</fullName>
    </alternativeName>
    <alternativeName>
        <fullName evidence="10">Geranylgeranyl diphosphate synthase</fullName>
    </alternativeName>
    <alternativeName>
        <fullName evidence="6">Geranyltranstransferase</fullName>
    </alternativeName>
</protein>
<reference evidence="12 13" key="1">
    <citation type="journal article" date="2010" name="Nat. Biotechnol.">
        <title>Genome sequence of the model mushroom Schizophyllum commune.</title>
        <authorList>
            <person name="Ohm R.A."/>
            <person name="de Jong J.F."/>
            <person name="Lugones L.G."/>
            <person name="Aerts A."/>
            <person name="Kothe E."/>
            <person name="Stajich J.E."/>
            <person name="de Vries R.P."/>
            <person name="Record E."/>
            <person name="Levasseur A."/>
            <person name="Baker S.E."/>
            <person name="Bartholomew K.A."/>
            <person name="Coutinho P.M."/>
            <person name="Erdmann S."/>
            <person name="Fowler T.J."/>
            <person name="Gathman A.C."/>
            <person name="Lombard V."/>
            <person name="Henrissat B."/>
            <person name="Knabe N."/>
            <person name="Kuees U."/>
            <person name="Lilly W.W."/>
            <person name="Lindquist E."/>
            <person name="Lucas S."/>
            <person name="Magnuson J.K."/>
            <person name="Piumi F."/>
            <person name="Raudaskoski M."/>
            <person name="Salamov A."/>
            <person name="Schmutz J."/>
            <person name="Schwarze F.W.M.R."/>
            <person name="vanKuyk P.A."/>
            <person name="Horton J.S."/>
            <person name="Grigoriev I.V."/>
            <person name="Woesten H.A.B."/>
        </authorList>
    </citation>
    <scope>NUCLEOTIDE SEQUENCE [LARGE SCALE GENOMIC DNA]</scope>
    <source>
        <strain evidence="13">H4-8 / FGSC 9210</strain>
    </source>
</reference>
<dbReference type="InterPro" id="IPR000092">
    <property type="entry name" value="Polyprenyl_synt"/>
</dbReference>
<keyword evidence="13" id="KW-1185">Reference proteome</keyword>
<dbReference type="RefSeq" id="XP_003034057.1">
    <property type="nucleotide sequence ID" value="XM_003034011.1"/>
</dbReference>
<evidence type="ECO:0000256" key="5">
    <source>
        <dbReference type="ARBA" id="ARBA00032052"/>
    </source>
</evidence>
<evidence type="ECO:0000313" key="12">
    <source>
        <dbReference type="EMBL" id="EFI99154.1"/>
    </source>
</evidence>
<evidence type="ECO:0000256" key="1">
    <source>
        <dbReference type="ARBA" id="ARBA00001946"/>
    </source>
</evidence>
<sequence length="320" mass="36740">MSRYDNILARLSSESRWTPENEKAVLEPYEYLLSTPGKEFRTQLIDAFNKWLAVPGDTLQIIAKIVNMLHSASLMVDDIEDDSQLRRGKPVTHKIYGVPQTINTGNYVYFLAYRELLLLREPAKGIDVEKLVTDELLSLHRGQGLELLWRDSLQCPTEDEYIDMVNNKTGGLLRIGIRLMMACSTQNRDMNYIPLVNLIGVFFQIRDDLMNLQSVEYSSNKGFAEDLTEGKFSFPVVHGIHADMSNRQILNVLQKRPATPTLKIHTISYLKDRTKSFEYTFDVLDSLERQMRQEIDRLGGNPSLMKIVDLLSVDRSKLVH</sequence>
<dbReference type="SUPFAM" id="SSF48576">
    <property type="entry name" value="Terpenoid synthases"/>
    <property type="match status" value="1"/>
</dbReference>
<dbReference type="HOGENOM" id="CLU_014015_6_0_1"/>
<keyword evidence="3" id="KW-0479">Metal-binding</keyword>
<keyword evidence="11" id="KW-0808">Transferase</keyword>
<dbReference type="PANTHER" id="PTHR12001">
    <property type="entry name" value="GERANYLGERANYL PYROPHOSPHATE SYNTHASE"/>
    <property type="match status" value="1"/>
</dbReference>
<comment type="similarity">
    <text evidence="2 11">Belongs to the FPP/GGPP synthase family.</text>
</comment>
<dbReference type="AlphaFoldDB" id="D8PXY0"/>
<evidence type="ECO:0000256" key="3">
    <source>
        <dbReference type="ARBA" id="ARBA00022723"/>
    </source>
</evidence>
<dbReference type="InParanoid" id="D8PXY0"/>
<dbReference type="CDD" id="cd00685">
    <property type="entry name" value="Trans_IPPS_HT"/>
    <property type="match status" value="1"/>
</dbReference>
<evidence type="ECO:0000256" key="4">
    <source>
        <dbReference type="ARBA" id="ARBA00022842"/>
    </source>
</evidence>
<dbReference type="PROSITE" id="PS00444">
    <property type="entry name" value="POLYPRENYL_SYNTHASE_2"/>
    <property type="match status" value="1"/>
</dbReference>
<evidence type="ECO:0000256" key="7">
    <source>
        <dbReference type="ARBA" id="ARBA00032424"/>
    </source>
</evidence>
<accession>D8PXY0</accession>
<evidence type="ECO:0000313" key="13">
    <source>
        <dbReference type="Proteomes" id="UP000007431"/>
    </source>
</evidence>
<keyword evidence="4" id="KW-0460">Magnesium</keyword>
<evidence type="ECO:0000256" key="2">
    <source>
        <dbReference type="ARBA" id="ARBA00006706"/>
    </source>
</evidence>
<dbReference type="GeneID" id="9586007"/>
<dbReference type="InterPro" id="IPR033749">
    <property type="entry name" value="Polyprenyl_synt_CS"/>
</dbReference>